<feature type="compositionally biased region" description="Basic residues" evidence="1">
    <location>
        <begin position="317"/>
        <end position="340"/>
    </location>
</feature>
<comment type="caution">
    <text evidence="2">The sequence shown here is derived from an EMBL/GenBank/DDBJ whole genome shotgun (WGS) entry which is preliminary data.</text>
</comment>
<sequence>MIFPFSFNFSIPGLLNPFASAPTTAPPVPGEQNKLDHNSHTRAHQSPTSRILQTNLPASQESDYRDRHPAPAYPSPSTYPASNSYPIPIPANTRRISRSQLPKIPRRHSPSPPSSLRALPISRKRGWEPTFGAESIQSLASTGKSSSTTSLSFTSPSGYLDTPAKYRDMAEDITMSDDNYREREQDIDDDVVLLVSEACLVHHIIRAPNTGLAGSIVSTAVSAALIGTAVGLTVYRLWRDRGKEAQITNAPHHEQQQDADKQAPPPPYDAGHWHTIEQPPAIPVAPSTSVSSSAFSRPPRSVPQTPSTPTPRSGRANGKKVGAKRGHHVVVAHSARRTRTPKQGYGSPRAATTRPEFDFGPVRGDEERVVQTEVEDKMDWMGDKLSMLIEQGRRALQSEVVVMSEAKEDEVDDGRGGWEEADDDEGEADDSEFDDADDTHSHSRYGRARSGSVRSLNLSNSSKSIPIRAKASRPRDVAVPSSSPSKVGLGLSGVRTSTSSSSTYASGSISASPRRTGFTPSSSYASASTSYTPAHASAGFVPSSVPSPFYNATFGRQDRAAGSSGHGHVRGVSYESALFSTPSGVGNGIGGEEDTAAWESPELKESMERARARMLARRAGAAAGGNGV</sequence>
<feature type="region of interest" description="Disordered" evidence="1">
    <location>
        <begin position="22"/>
        <end position="121"/>
    </location>
</feature>
<evidence type="ECO:0000313" key="2">
    <source>
        <dbReference type="EMBL" id="PPQ85288.1"/>
    </source>
</evidence>
<feature type="compositionally biased region" description="Basic and acidic residues" evidence="1">
    <location>
        <begin position="251"/>
        <end position="261"/>
    </location>
</feature>
<dbReference type="Proteomes" id="UP000283269">
    <property type="component" value="Unassembled WGS sequence"/>
</dbReference>
<dbReference type="InParanoid" id="A0A409X3F2"/>
<feature type="compositionally biased region" description="Low complexity" evidence="1">
    <location>
        <begin position="284"/>
        <end position="303"/>
    </location>
</feature>
<dbReference type="AlphaFoldDB" id="A0A409X3F2"/>
<feature type="compositionally biased region" description="Polar residues" evidence="1">
    <location>
        <begin position="452"/>
        <end position="464"/>
    </location>
</feature>
<keyword evidence="3" id="KW-1185">Reference proteome</keyword>
<dbReference type="EMBL" id="NHYD01002737">
    <property type="protein sequence ID" value="PPQ85288.1"/>
    <property type="molecule type" value="Genomic_DNA"/>
</dbReference>
<feature type="compositionally biased region" description="Polar residues" evidence="1">
    <location>
        <begin position="44"/>
        <end position="61"/>
    </location>
</feature>
<accession>A0A409X3F2</accession>
<proteinExistence type="predicted"/>
<dbReference type="OrthoDB" id="2507743at2759"/>
<name>A0A409X3F2_PSICY</name>
<feature type="compositionally biased region" description="Acidic residues" evidence="1">
    <location>
        <begin position="419"/>
        <end position="437"/>
    </location>
</feature>
<evidence type="ECO:0000313" key="3">
    <source>
        <dbReference type="Proteomes" id="UP000283269"/>
    </source>
</evidence>
<gene>
    <name evidence="2" type="ORF">CVT25_010061</name>
</gene>
<feature type="compositionally biased region" description="Low complexity" evidence="1">
    <location>
        <begin position="488"/>
        <end position="512"/>
    </location>
</feature>
<feature type="compositionally biased region" description="Low complexity" evidence="1">
    <location>
        <begin position="75"/>
        <end position="86"/>
    </location>
</feature>
<feature type="region of interest" description="Disordered" evidence="1">
    <location>
        <begin position="404"/>
        <end position="529"/>
    </location>
</feature>
<feature type="compositionally biased region" description="Low complexity" evidence="1">
    <location>
        <begin position="519"/>
        <end position="529"/>
    </location>
</feature>
<evidence type="ECO:0000256" key="1">
    <source>
        <dbReference type="SAM" id="MobiDB-lite"/>
    </source>
</evidence>
<dbReference type="STRING" id="93625.A0A409X3F2"/>
<protein>
    <submittedName>
        <fullName evidence="2">Uncharacterized protein</fullName>
    </submittedName>
</protein>
<organism evidence="2 3">
    <name type="scientific">Psilocybe cyanescens</name>
    <dbReference type="NCBI Taxonomy" id="93625"/>
    <lineage>
        <taxon>Eukaryota</taxon>
        <taxon>Fungi</taxon>
        <taxon>Dikarya</taxon>
        <taxon>Basidiomycota</taxon>
        <taxon>Agaricomycotina</taxon>
        <taxon>Agaricomycetes</taxon>
        <taxon>Agaricomycetidae</taxon>
        <taxon>Agaricales</taxon>
        <taxon>Agaricineae</taxon>
        <taxon>Strophariaceae</taxon>
        <taxon>Psilocybe</taxon>
    </lineage>
</organism>
<reference evidence="2 3" key="1">
    <citation type="journal article" date="2018" name="Evol. Lett.">
        <title>Horizontal gene cluster transfer increased hallucinogenic mushroom diversity.</title>
        <authorList>
            <person name="Reynolds H.T."/>
            <person name="Vijayakumar V."/>
            <person name="Gluck-Thaler E."/>
            <person name="Korotkin H.B."/>
            <person name="Matheny P.B."/>
            <person name="Slot J.C."/>
        </authorList>
    </citation>
    <scope>NUCLEOTIDE SEQUENCE [LARGE SCALE GENOMIC DNA]</scope>
    <source>
        <strain evidence="2 3">2631</strain>
    </source>
</reference>
<feature type="region of interest" description="Disordered" evidence="1">
    <location>
        <begin position="249"/>
        <end position="361"/>
    </location>
</feature>